<comment type="caution">
    <text evidence="3">The sequence shown here is derived from an EMBL/GenBank/DDBJ whole genome shotgun (WGS) entry which is preliminary data.</text>
</comment>
<dbReference type="RefSeq" id="WP_378040078.1">
    <property type="nucleotide sequence ID" value="NZ_JBHLWH010000009.1"/>
</dbReference>
<evidence type="ECO:0000259" key="2">
    <source>
        <dbReference type="Pfam" id="PF01989"/>
    </source>
</evidence>
<dbReference type="Pfam" id="PF01989">
    <property type="entry name" value="AcnX_swivel_put"/>
    <property type="match status" value="1"/>
</dbReference>
<feature type="domain" description="Phosphomevalonate dehydratase small subunit-like" evidence="2">
    <location>
        <begin position="28"/>
        <end position="106"/>
    </location>
</feature>
<dbReference type="InterPro" id="IPR002840">
    <property type="entry name" value="PMDh-S-like_dom"/>
</dbReference>
<organism evidence="3 4">
    <name type="scientific">Citricoccus parietis</name>
    <dbReference type="NCBI Taxonomy" id="592307"/>
    <lineage>
        <taxon>Bacteria</taxon>
        <taxon>Bacillati</taxon>
        <taxon>Actinomycetota</taxon>
        <taxon>Actinomycetes</taxon>
        <taxon>Micrococcales</taxon>
        <taxon>Micrococcaceae</taxon>
        <taxon>Citricoccus</taxon>
    </lineage>
</organism>
<evidence type="ECO:0000313" key="4">
    <source>
        <dbReference type="Proteomes" id="UP001589575"/>
    </source>
</evidence>
<dbReference type="SUPFAM" id="SSF52016">
    <property type="entry name" value="LeuD/IlvD-like"/>
    <property type="match status" value="1"/>
</dbReference>
<evidence type="ECO:0000256" key="1">
    <source>
        <dbReference type="ARBA" id="ARBA00023239"/>
    </source>
</evidence>
<keyword evidence="4" id="KW-1185">Reference proteome</keyword>
<reference evidence="3 4" key="1">
    <citation type="submission" date="2024-09" db="EMBL/GenBank/DDBJ databases">
        <authorList>
            <person name="Sun Q."/>
            <person name="Mori K."/>
        </authorList>
    </citation>
    <scope>NUCLEOTIDE SEQUENCE [LARGE SCALE GENOMIC DNA]</scope>
    <source>
        <strain evidence="3 4">CCM 7609</strain>
    </source>
</reference>
<dbReference type="EMBL" id="JBHMFI010000001">
    <property type="protein sequence ID" value="MFB9071615.1"/>
    <property type="molecule type" value="Genomic_DNA"/>
</dbReference>
<dbReference type="Gene3D" id="3.50.30.10">
    <property type="entry name" value="Phosphohistidine domain"/>
    <property type="match status" value="1"/>
</dbReference>
<accession>A0ABV5FY82</accession>
<proteinExistence type="predicted"/>
<protein>
    <submittedName>
        <fullName evidence="3">Aconitase X swivel domain-containing protein</fullName>
    </submittedName>
</protein>
<dbReference type="Proteomes" id="UP001589575">
    <property type="component" value="Unassembled WGS sequence"/>
</dbReference>
<name>A0ABV5FY82_9MICC</name>
<evidence type="ECO:0000313" key="3">
    <source>
        <dbReference type="EMBL" id="MFB9071615.1"/>
    </source>
</evidence>
<sequence>MTAAVRGTGRVLVDGVAEGELLVCTRAISGWGGIDPGTGAIVETSHPQRGAILAGKVVVMPGAKGSSGWSGQFHIAKLQGTAPAAIMTETINSKLALGLAVLGVPALIDIDPSVREHLLDGRWARIEHETLTVWSEGEQI</sequence>
<keyword evidence="1" id="KW-0456">Lyase</keyword>
<gene>
    <name evidence="3" type="ORF">ACFFX0_10535</name>
</gene>